<dbReference type="EMBL" id="FCOF02000024">
    <property type="protein sequence ID" value="SAK78016.1"/>
    <property type="molecule type" value="Genomic_DNA"/>
</dbReference>
<evidence type="ECO:0000313" key="14">
    <source>
        <dbReference type="Proteomes" id="UP000054870"/>
    </source>
</evidence>
<dbReference type="NCBIfam" id="NF005089">
    <property type="entry name" value="PRK06522.1-4"/>
    <property type="match status" value="1"/>
</dbReference>
<feature type="domain" description="Ketopantoate reductase C-terminal" evidence="12">
    <location>
        <begin position="199"/>
        <end position="318"/>
    </location>
</feature>
<dbReference type="InterPro" id="IPR036291">
    <property type="entry name" value="NAD(P)-bd_dom_sf"/>
</dbReference>
<keyword evidence="14" id="KW-1185">Reference proteome</keyword>
<dbReference type="UniPathway" id="UPA00028">
    <property type="reaction ID" value="UER00004"/>
</dbReference>
<name>A0A158C7X2_9BURK</name>
<dbReference type="SUPFAM" id="SSF51735">
    <property type="entry name" value="NAD(P)-binding Rossmann-fold domains"/>
    <property type="match status" value="1"/>
</dbReference>
<dbReference type="Gene3D" id="1.10.1040.10">
    <property type="entry name" value="N-(1-d-carboxylethyl)-l-norvaline Dehydrogenase, domain 2"/>
    <property type="match status" value="1"/>
</dbReference>
<sequence length="335" mass="35520">MSRVCIFGGGAIGGYLAAHLARAGRCDVSVVARGRTLDAIRRHGLRVTTASETFTAPVRATSDTRELGVQDYVFITLKAHQVDEALEQIAPLIGPRTTVLPPTTGIPYYFFHAFPGPFDGRQLPSLDRGGRQWRAIPPQQVLGCVYWIGAHASAPGVIVQDGAKAGCPIGELDGGDSPRVRALSELLSASGIESKVNKDIRAAIWMKFVNSLAFNPVALLTQGTLGEMAEARGVLDIVRAMMTEADAIAAQLGLAIGPAPDSRIALTVGASNHKMSMLQDLEAGRPLELGPLSRSIRALRDLEDVGTPVLDAVLAMAQLRAVTAAHALKTQEQHA</sequence>
<evidence type="ECO:0000256" key="10">
    <source>
        <dbReference type="ARBA" id="ARBA00048793"/>
    </source>
</evidence>
<evidence type="ECO:0000256" key="2">
    <source>
        <dbReference type="ARBA" id="ARBA00004994"/>
    </source>
</evidence>
<evidence type="ECO:0000256" key="1">
    <source>
        <dbReference type="ARBA" id="ARBA00002919"/>
    </source>
</evidence>
<dbReference type="InterPro" id="IPR008927">
    <property type="entry name" value="6-PGluconate_DH-like_C_sf"/>
</dbReference>
<dbReference type="InterPro" id="IPR051402">
    <property type="entry name" value="KPR-Related"/>
</dbReference>
<gene>
    <name evidence="13" type="ORF">AWB75_04607</name>
</gene>
<dbReference type="GO" id="GO:0005737">
    <property type="term" value="C:cytoplasm"/>
    <property type="evidence" value="ECO:0007669"/>
    <property type="project" value="TreeGrafter"/>
</dbReference>
<evidence type="ECO:0000259" key="11">
    <source>
        <dbReference type="Pfam" id="PF02558"/>
    </source>
</evidence>
<keyword evidence="8" id="KW-0560">Oxidoreductase</keyword>
<evidence type="ECO:0000256" key="4">
    <source>
        <dbReference type="ARBA" id="ARBA00013014"/>
    </source>
</evidence>
<dbReference type="InterPro" id="IPR013332">
    <property type="entry name" value="KPR_N"/>
</dbReference>
<evidence type="ECO:0000256" key="3">
    <source>
        <dbReference type="ARBA" id="ARBA00007870"/>
    </source>
</evidence>
<dbReference type="FunFam" id="3.40.50.720:FF:000307">
    <property type="entry name" value="2-dehydropantoate 2-reductase"/>
    <property type="match status" value="1"/>
</dbReference>
<dbReference type="EC" id="1.1.1.169" evidence="4"/>
<dbReference type="GO" id="GO:0008677">
    <property type="term" value="F:2-dehydropantoate 2-reductase activity"/>
    <property type="evidence" value="ECO:0007669"/>
    <property type="project" value="UniProtKB-EC"/>
</dbReference>
<evidence type="ECO:0000256" key="7">
    <source>
        <dbReference type="ARBA" id="ARBA00022857"/>
    </source>
</evidence>
<keyword evidence="7" id="KW-0521">NADP</keyword>
<comment type="function">
    <text evidence="1">Catalyzes the NADPH-dependent reduction of ketopantoate into pantoic acid.</text>
</comment>
<dbReference type="GO" id="GO:0015940">
    <property type="term" value="P:pantothenate biosynthetic process"/>
    <property type="evidence" value="ECO:0007669"/>
    <property type="project" value="UniProtKB-UniPathway"/>
</dbReference>
<organism evidence="13 14">
    <name type="scientific">Caballeronia catudaia</name>
    <dbReference type="NCBI Taxonomy" id="1777136"/>
    <lineage>
        <taxon>Bacteria</taxon>
        <taxon>Pseudomonadati</taxon>
        <taxon>Pseudomonadota</taxon>
        <taxon>Betaproteobacteria</taxon>
        <taxon>Burkholderiales</taxon>
        <taxon>Burkholderiaceae</taxon>
        <taxon>Caballeronia</taxon>
    </lineage>
</organism>
<proteinExistence type="inferred from homology"/>
<accession>A0A158C7X2</accession>
<comment type="caution">
    <text evidence="13">The sequence shown here is derived from an EMBL/GenBank/DDBJ whole genome shotgun (WGS) entry which is preliminary data.</text>
</comment>
<dbReference type="Gene3D" id="3.40.50.720">
    <property type="entry name" value="NAD(P)-binding Rossmann-like Domain"/>
    <property type="match status" value="1"/>
</dbReference>
<evidence type="ECO:0000256" key="6">
    <source>
        <dbReference type="ARBA" id="ARBA00022655"/>
    </source>
</evidence>
<keyword evidence="6" id="KW-0566">Pantothenate biosynthesis</keyword>
<comment type="catalytic activity">
    <reaction evidence="10">
        <text>(R)-pantoate + NADP(+) = 2-dehydropantoate + NADPH + H(+)</text>
        <dbReference type="Rhea" id="RHEA:16233"/>
        <dbReference type="ChEBI" id="CHEBI:11561"/>
        <dbReference type="ChEBI" id="CHEBI:15378"/>
        <dbReference type="ChEBI" id="CHEBI:15980"/>
        <dbReference type="ChEBI" id="CHEBI:57783"/>
        <dbReference type="ChEBI" id="CHEBI:58349"/>
        <dbReference type="EC" id="1.1.1.169"/>
    </reaction>
</comment>
<reference evidence="13" key="1">
    <citation type="submission" date="2016-01" db="EMBL/GenBank/DDBJ databases">
        <authorList>
            <person name="Peeters C."/>
        </authorList>
    </citation>
    <scope>NUCLEOTIDE SEQUENCE [LARGE SCALE GENOMIC DNA]</scope>
    <source>
        <strain evidence="13">LMG 29318</strain>
    </source>
</reference>
<dbReference type="OrthoDB" id="9796561at2"/>
<dbReference type="Pfam" id="PF02558">
    <property type="entry name" value="ApbA"/>
    <property type="match status" value="1"/>
</dbReference>
<evidence type="ECO:0000256" key="8">
    <source>
        <dbReference type="ARBA" id="ARBA00023002"/>
    </source>
</evidence>
<dbReference type="SUPFAM" id="SSF48179">
    <property type="entry name" value="6-phosphogluconate dehydrogenase C-terminal domain-like"/>
    <property type="match status" value="1"/>
</dbReference>
<dbReference type="InterPro" id="IPR013752">
    <property type="entry name" value="KPA_reductase"/>
</dbReference>
<dbReference type="PANTHER" id="PTHR21708:SF45">
    <property type="entry name" value="2-DEHYDROPANTOATE 2-REDUCTASE"/>
    <property type="match status" value="1"/>
</dbReference>
<dbReference type="Pfam" id="PF08546">
    <property type="entry name" value="ApbA_C"/>
    <property type="match status" value="1"/>
</dbReference>
<evidence type="ECO:0000256" key="5">
    <source>
        <dbReference type="ARBA" id="ARBA00019465"/>
    </source>
</evidence>
<dbReference type="Proteomes" id="UP000054870">
    <property type="component" value="Unassembled WGS sequence"/>
</dbReference>
<evidence type="ECO:0000259" key="12">
    <source>
        <dbReference type="Pfam" id="PF08546"/>
    </source>
</evidence>
<protein>
    <recommendedName>
        <fullName evidence="5">2-dehydropantoate 2-reductase</fullName>
        <ecNumber evidence="4">1.1.1.169</ecNumber>
    </recommendedName>
    <alternativeName>
        <fullName evidence="9">Ketopantoate reductase</fullName>
    </alternativeName>
</protein>
<evidence type="ECO:0000256" key="9">
    <source>
        <dbReference type="ARBA" id="ARBA00032024"/>
    </source>
</evidence>
<comment type="similarity">
    <text evidence="3">Belongs to the ketopantoate reductase family.</text>
</comment>
<comment type="pathway">
    <text evidence="2">Cofactor biosynthesis; (R)-pantothenate biosynthesis; (R)-pantoate from 3-methyl-2-oxobutanoate: step 2/2.</text>
</comment>
<feature type="domain" description="Ketopantoate reductase N-terminal" evidence="11">
    <location>
        <begin position="4"/>
        <end position="101"/>
    </location>
</feature>
<dbReference type="AlphaFoldDB" id="A0A158C7X2"/>
<dbReference type="PANTHER" id="PTHR21708">
    <property type="entry name" value="PROBABLE 2-DEHYDROPANTOATE 2-REDUCTASE"/>
    <property type="match status" value="1"/>
</dbReference>
<evidence type="ECO:0000313" key="13">
    <source>
        <dbReference type="EMBL" id="SAK78016.1"/>
    </source>
</evidence>
<dbReference type="RefSeq" id="WP_061126368.1">
    <property type="nucleotide sequence ID" value="NZ_FCOF02000024.1"/>
</dbReference>
<dbReference type="InterPro" id="IPR013328">
    <property type="entry name" value="6PGD_dom2"/>
</dbReference>